<name>A0A6I2F5K2_9MICO</name>
<protein>
    <submittedName>
        <fullName evidence="2">FAD-dependent oxidoreductase</fullName>
    </submittedName>
</protein>
<dbReference type="PANTHER" id="PTHR42716">
    <property type="entry name" value="L-ASPARTATE OXIDASE"/>
    <property type="match status" value="1"/>
</dbReference>
<gene>
    <name evidence="2" type="ORF">GE115_12770</name>
</gene>
<dbReference type="RefSeq" id="WP_153685169.1">
    <property type="nucleotide sequence ID" value="NZ_WJIF01000007.1"/>
</dbReference>
<evidence type="ECO:0000313" key="2">
    <source>
        <dbReference type="EMBL" id="MRG60735.1"/>
    </source>
</evidence>
<dbReference type="SUPFAM" id="SSF51905">
    <property type="entry name" value="FAD/NAD(P)-binding domain"/>
    <property type="match status" value="1"/>
</dbReference>
<dbReference type="InterPro" id="IPR036188">
    <property type="entry name" value="FAD/NAD-bd_sf"/>
</dbReference>
<dbReference type="Pfam" id="PF12831">
    <property type="entry name" value="FAD_oxidored"/>
    <property type="match status" value="1"/>
</dbReference>
<feature type="region of interest" description="Disordered" evidence="1">
    <location>
        <begin position="327"/>
        <end position="357"/>
    </location>
</feature>
<evidence type="ECO:0000256" key="1">
    <source>
        <dbReference type="SAM" id="MobiDB-lite"/>
    </source>
</evidence>
<proteinExistence type="predicted"/>
<dbReference type="Gene3D" id="3.50.50.60">
    <property type="entry name" value="FAD/NAD(P)-binding domain"/>
    <property type="match status" value="1"/>
</dbReference>
<sequence>MNAVSVARSAPDIAPDLVADVVVAGIGLGAIAAALAVAGHGLRVVMAGPESRIGGQVSTQLTSPLDEHPLIETTGCTARYREFRDGIRAEYGVDNPGDGWVSRLCFEPLVGERVLHAILAPAIDAGLVTVLTGARPIEVERGGGDRISAVRFATGDGELRVAGEVVVDATETGDLLPLAGADWVIGSEGRDAFDEPHALPGAPDPSAEQSCTIVAALVRDASPHPVGDDPEAYAAMRDAQPFSLTLSNDAGSSHDFAMFDDTEAPGSFWSYRRVRSPELVGGPDTAIINWHGNDWYGSGLVADPTATDAAARRLADAFVHWLRTEAPRDDGGRGHPELRLAPEVSGTPDGFAESPYVRESRRLRAPEPVTEHDLAPRDGVARAHEFDDAVGVAWYHADLHPRVGGHPSVYAPTAPFQVPLRSLVAGSPVNLVAGAKNLAATQIAAAAYRVHPGEWAIGEAAGELAAASVRRGVDVADLARDARGRVAVQVGMLRAGAPIVWASDLSPIHPAFLAGSLLIAYGGLDDARRATLDVAPDGPLDPAAAEALRRASHALALACGLEPPHVEPQPGATWAEAAIALATPLIDAIDADAEASVREAPGREPAGREASARTDRSPEASRPTVHHSE</sequence>
<dbReference type="EMBL" id="WJIF01000007">
    <property type="protein sequence ID" value="MRG60735.1"/>
    <property type="molecule type" value="Genomic_DNA"/>
</dbReference>
<evidence type="ECO:0000313" key="3">
    <source>
        <dbReference type="Proteomes" id="UP000431080"/>
    </source>
</evidence>
<keyword evidence="3" id="KW-1185">Reference proteome</keyword>
<dbReference type="InterPro" id="IPR005288">
    <property type="entry name" value="NadB"/>
</dbReference>
<dbReference type="PANTHER" id="PTHR42716:SF1">
    <property type="entry name" value="SLL0471 PROTEIN"/>
    <property type="match status" value="1"/>
</dbReference>
<feature type="compositionally biased region" description="Basic and acidic residues" evidence="1">
    <location>
        <begin position="595"/>
        <end position="619"/>
    </location>
</feature>
<organism evidence="2 3">
    <name type="scientific">Agromyces agglutinans</name>
    <dbReference type="NCBI Taxonomy" id="2662258"/>
    <lineage>
        <taxon>Bacteria</taxon>
        <taxon>Bacillati</taxon>
        <taxon>Actinomycetota</taxon>
        <taxon>Actinomycetes</taxon>
        <taxon>Micrococcales</taxon>
        <taxon>Microbacteriaceae</taxon>
        <taxon>Agromyces</taxon>
    </lineage>
</organism>
<dbReference type="GO" id="GO:0008734">
    <property type="term" value="F:L-aspartate oxidase activity"/>
    <property type="evidence" value="ECO:0007669"/>
    <property type="project" value="InterPro"/>
</dbReference>
<reference evidence="2 3" key="1">
    <citation type="submission" date="2019-10" db="EMBL/GenBank/DDBJ databases">
        <authorList>
            <person name="Nie G."/>
            <person name="Ming H."/>
            <person name="Yi B."/>
        </authorList>
    </citation>
    <scope>NUCLEOTIDE SEQUENCE [LARGE SCALE GENOMIC DNA]</scope>
    <source>
        <strain evidence="2 3">CFH 90414</strain>
    </source>
</reference>
<comment type="caution">
    <text evidence="2">The sequence shown here is derived from an EMBL/GenBank/DDBJ whole genome shotgun (WGS) entry which is preliminary data.</text>
</comment>
<feature type="region of interest" description="Disordered" evidence="1">
    <location>
        <begin position="592"/>
        <end position="629"/>
    </location>
</feature>
<accession>A0A6I2F5K2</accession>
<dbReference type="Proteomes" id="UP000431080">
    <property type="component" value="Unassembled WGS sequence"/>
</dbReference>
<dbReference type="GO" id="GO:0009435">
    <property type="term" value="P:NAD+ biosynthetic process"/>
    <property type="evidence" value="ECO:0007669"/>
    <property type="project" value="InterPro"/>
</dbReference>
<feature type="compositionally biased region" description="Basic and acidic residues" evidence="1">
    <location>
        <begin position="327"/>
        <end position="340"/>
    </location>
</feature>
<dbReference type="AlphaFoldDB" id="A0A6I2F5K2"/>